<dbReference type="PANTHER" id="PTHR34472:SF1">
    <property type="entry name" value="SULFUR CARRIER PROTEIN THIS"/>
    <property type="match status" value="1"/>
</dbReference>
<dbReference type="InterPro" id="IPR012675">
    <property type="entry name" value="Beta-grasp_dom_sf"/>
</dbReference>
<gene>
    <name evidence="1" type="primary">thiS</name>
    <name evidence="1" type="ORF">ACFSGJ_19665</name>
</gene>
<evidence type="ECO:0000313" key="2">
    <source>
        <dbReference type="Proteomes" id="UP001597353"/>
    </source>
</evidence>
<keyword evidence="2" id="KW-1185">Reference proteome</keyword>
<dbReference type="InterPro" id="IPR003749">
    <property type="entry name" value="ThiS/MoaD-like"/>
</dbReference>
<name>A0ABW4SAD5_9RHOB</name>
<dbReference type="CDD" id="cd00565">
    <property type="entry name" value="Ubl_ThiS"/>
    <property type="match status" value="1"/>
</dbReference>
<dbReference type="EMBL" id="JBHUGH010000038">
    <property type="protein sequence ID" value="MFD1914426.1"/>
    <property type="molecule type" value="Genomic_DNA"/>
</dbReference>
<dbReference type="Gene3D" id="3.10.20.30">
    <property type="match status" value="1"/>
</dbReference>
<dbReference type="PANTHER" id="PTHR34472">
    <property type="entry name" value="SULFUR CARRIER PROTEIN THIS"/>
    <property type="match status" value="1"/>
</dbReference>
<dbReference type="InterPro" id="IPR016155">
    <property type="entry name" value="Mopterin_synth/thiamin_S_b"/>
</dbReference>
<protein>
    <submittedName>
        <fullName evidence="1">Sulfur carrier protein ThiS</fullName>
    </submittedName>
</protein>
<dbReference type="NCBIfam" id="TIGR01683">
    <property type="entry name" value="thiS"/>
    <property type="match status" value="1"/>
</dbReference>
<dbReference type="InterPro" id="IPR010035">
    <property type="entry name" value="Thi_S"/>
</dbReference>
<dbReference type="Pfam" id="PF02597">
    <property type="entry name" value="ThiS"/>
    <property type="match status" value="1"/>
</dbReference>
<sequence>MKIEINGQAQEVAADNLHDLVAELGLTAARIATAVNGEFVPSSARATRPLAEGDRVEVLSPMQGG</sequence>
<reference evidence="2" key="1">
    <citation type="journal article" date="2019" name="Int. J. Syst. Evol. Microbiol.">
        <title>The Global Catalogue of Microorganisms (GCM) 10K type strain sequencing project: providing services to taxonomists for standard genome sequencing and annotation.</title>
        <authorList>
            <consortium name="The Broad Institute Genomics Platform"/>
            <consortium name="The Broad Institute Genome Sequencing Center for Infectious Disease"/>
            <person name="Wu L."/>
            <person name="Ma J."/>
        </authorList>
    </citation>
    <scope>NUCLEOTIDE SEQUENCE [LARGE SCALE GENOMIC DNA]</scope>
    <source>
        <strain evidence="2">CGMCC 4.7242</strain>
    </source>
</reference>
<dbReference type="Proteomes" id="UP001597353">
    <property type="component" value="Unassembled WGS sequence"/>
</dbReference>
<accession>A0ABW4SAD5</accession>
<organism evidence="1 2">
    <name type="scientific">Halodurantibacterium flavum</name>
    <dbReference type="NCBI Taxonomy" id="1382802"/>
    <lineage>
        <taxon>Bacteria</taxon>
        <taxon>Pseudomonadati</taxon>
        <taxon>Pseudomonadota</taxon>
        <taxon>Alphaproteobacteria</taxon>
        <taxon>Rhodobacterales</taxon>
        <taxon>Paracoccaceae</taxon>
        <taxon>Halodurantibacterium</taxon>
    </lineage>
</organism>
<evidence type="ECO:0000313" key="1">
    <source>
        <dbReference type="EMBL" id="MFD1914426.1"/>
    </source>
</evidence>
<proteinExistence type="predicted"/>
<comment type="caution">
    <text evidence="1">The sequence shown here is derived from an EMBL/GenBank/DDBJ whole genome shotgun (WGS) entry which is preliminary data.</text>
</comment>
<dbReference type="RefSeq" id="WP_390265797.1">
    <property type="nucleotide sequence ID" value="NZ_JBHUGH010000038.1"/>
</dbReference>
<dbReference type="SUPFAM" id="SSF54285">
    <property type="entry name" value="MoaD/ThiS"/>
    <property type="match status" value="1"/>
</dbReference>